<dbReference type="PANTHER" id="PTHR45824:SF22">
    <property type="entry name" value="SEC14P-LIKE PHOSPHATIDYLINOSITOL TRANSFER FAMILY PROTEIN"/>
    <property type="match status" value="1"/>
</dbReference>
<dbReference type="Pfam" id="PF16212">
    <property type="entry name" value="PhoLip_ATPase_C"/>
    <property type="match status" value="1"/>
</dbReference>
<dbReference type="InterPro" id="IPR032630">
    <property type="entry name" value="P_typ_ATPase_c"/>
</dbReference>
<dbReference type="InterPro" id="IPR052578">
    <property type="entry name" value="PI_Transfer_CRAL-TRIO"/>
</dbReference>
<comment type="caution">
    <text evidence="2">The sequence shown here is derived from an EMBL/GenBank/DDBJ whole genome shotgun (WGS) entry which is preliminary data.</text>
</comment>
<evidence type="ECO:0000313" key="3">
    <source>
        <dbReference type="Proteomes" id="UP001632038"/>
    </source>
</evidence>
<evidence type="ECO:0000259" key="1">
    <source>
        <dbReference type="Pfam" id="PF16212"/>
    </source>
</evidence>
<dbReference type="AlphaFoldDB" id="A0ABD3DPP3"/>
<evidence type="ECO:0000313" key="2">
    <source>
        <dbReference type="EMBL" id="KAL3643277.1"/>
    </source>
</evidence>
<gene>
    <name evidence="2" type="ORF">CASFOL_014092</name>
</gene>
<keyword evidence="3" id="KW-1185">Reference proteome</keyword>
<protein>
    <recommendedName>
        <fullName evidence="1">P-type ATPase C-terminal domain-containing protein</fullName>
    </recommendedName>
</protein>
<dbReference type="EMBL" id="JAVIJP010000016">
    <property type="protein sequence ID" value="KAL3643277.1"/>
    <property type="molecule type" value="Genomic_DNA"/>
</dbReference>
<proteinExistence type="predicted"/>
<feature type="domain" description="P-type ATPase C-terminal" evidence="1">
    <location>
        <begin position="1"/>
        <end position="31"/>
    </location>
</feature>
<name>A0ABD3DPP3_9LAMI</name>
<dbReference type="InterPro" id="IPR036865">
    <property type="entry name" value="CRAL-TRIO_dom_sf"/>
</dbReference>
<dbReference type="Gene3D" id="3.40.525.10">
    <property type="entry name" value="CRAL-TRIO lipid binding domain"/>
    <property type="match status" value="1"/>
</dbReference>
<accession>A0ABD3DPP3</accession>
<dbReference type="PANTHER" id="PTHR45824">
    <property type="entry name" value="GH16843P"/>
    <property type="match status" value="1"/>
</dbReference>
<dbReference type="Gene3D" id="3.60.21.50">
    <property type="match status" value="1"/>
</dbReference>
<sequence>MASDFYIAQFRFLERLLVVHGHWCCKGIAQMGSAWRRSHSMVWPSDLWPSSRVRWKTLAAQMMRIRMRRPYILLTQVAAGILIDIMPGANDPANFSMPQQSCTNPHSFELDNVSFTVRPNTTLDDDTREQSNILRRKMVVGKSLEWLPSGFTEKVKYKNCRKIKVVKYFLDSKTFQKVKFLYPKKEDSVELMRTYFDVENLPTEFGGKATLQYDHEEFSRQMAQDDVKSAKLWGLDKHQSNGFAGVGVAPEPDSLITPVS</sequence>
<reference evidence="3" key="1">
    <citation type="journal article" date="2024" name="IScience">
        <title>Strigolactones Initiate the Formation of Haustorium-like Structures in Castilleja.</title>
        <authorList>
            <person name="Buerger M."/>
            <person name="Peterson D."/>
            <person name="Chory J."/>
        </authorList>
    </citation>
    <scope>NUCLEOTIDE SEQUENCE [LARGE SCALE GENOMIC DNA]</scope>
</reference>
<dbReference type="SUPFAM" id="SSF52087">
    <property type="entry name" value="CRAL/TRIO domain"/>
    <property type="match status" value="1"/>
</dbReference>
<dbReference type="Proteomes" id="UP001632038">
    <property type="component" value="Unassembled WGS sequence"/>
</dbReference>
<organism evidence="2 3">
    <name type="scientific">Castilleja foliolosa</name>
    <dbReference type="NCBI Taxonomy" id="1961234"/>
    <lineage>
        <taxon>Eukaryota</taxon>
        <taxon>Viridiplantae</taxon>
        <taxon>Streptophyta</taxon>
        <taxon>Embryophyta</taxon>
        <taxon>Tracheophyta</taxon>
        <taxon>Spermatophyta</taxon>
        <taxon>Magnoliopsida</taxon>
        <taxon>eudicotyledons</taxon>
        <taxon>Gunneridae</taxon>
        <taxon>Pentapetalae</taxon>
        <taxon>asterids</taxon>
        <taxon>lamiids</taxon>
        <taxon>Lamiales</taxon>
        <taxon>Orobanchaceae</taxon>
        <taxon>Pedicularideae</taxon>
        <taxon>Castillejinae</taxon>
        <taxon>Castilleja</taxon>
    </lineage>
</organism>